<evidence type="ECO:0000313" key="2">
    <source>
        <dbReference type="EMBL" id="TQN41962.1"/>
    </source>
</evidence>
<feature type="transmembrane region" description="Helical" evidence="1">
    <location>
        <begin position="146"/>
        <end position="170"/>
    </location>
</feature>
<sequence length="259" mass="26068">MCSSESGTGIRPGGRRVRRSTIPAIGGLFGVAEPTPHHPTPHDPLRARVLAVLGGGRGILDGGLPPLVFAVVNAVVGASAPRATALAMASAAASVTGGGIVAVRLVRRQPLRQALGGLAGLAIAVAFALQAGEARDFFLPAIYVDATYAIVFLGSVLIGRPLVGIAYGLLVDRRGPGAWTTPLRRTLTTATIGWSVVFGVRAGGQTVLYLADQPGLLAAGKLVLGWPLTILAALVTLAAIRAATAPSGGIQVTDGTGAA</sequence>
<name>A0A543PD02_9ACTN</name>
<accession>A0A543PD02</accession>
<dbReference type="Proteomes" id="UP000319865">
    <property type="component" value="Unassembled WGS sequence"/>
</dbReference>
<dbReference type="RefSeq" id="WP_142024636.1">
    <property type="nucleotide sequence ID" value="NZ_VFQE01000001.1"/>
</dbReference>
<dbReference type="EMBL" id="VFQE01000001">
    <property type="protein sequence ID" value="TQN41962.1"/>
    <property type="molecule type" value="Genomic_DNA"/>
</dbReference>
<feature type="transmembrane region" description="Helical" evidence="1">
    <location>
        <begin position="115"/>
        <end position="134"/>
    </location>
</feature>
<keyword evidence="3" id="KW-1185">Reference proteome</keyword>
<evidence type="ECO:0000313" key="3">
    <source>
        <dbReference type="Proteomes" id="UP000319865"/>
    </source>
</evidence>
<dbReference type="AlphaFoldDB" id="A0A543PD02"/>
<evidence type="ECO:0000256" key="1">
    <source>
        <dbReference type="SAM" id="Phobius"/>
    </source>
</evidence>
<dbReference type="InterPro" id="IPR016566">
    <property type="entry name" value="UCP010219"/>
</dbReference>
<keyword evidence="1" id="KW-0812">Transmembrane</keyword>
<proteinExistence type="predicted"/>
<keyword evidence="1" id="KW-1133">Transmembrane helix</keyword>
<keyword evidence="1" id="KW-0472">Membrane</keyword>
<organism evidence="2 3">
    <name type="scientific">Blastococcus colisei</name>
    <dbReference type="NCBI Taxonomy" id="1564162"/>
    <lineage>
        <taxon>Bacteria</taxon>
        <taxon>Bacillati</taxon>
        <taxon>Actinomycetota</taxon>
        <taxon>Actinomycetes</taxon>
        <taxon>Geodermatophilales</taxon>
        <taxon>Geodermatophilaceae</taxon>
        <taxon>Blastococcus</taxon>
    </lineage>
</organism>
<feature type="transmembrane region" description="Helical" evidence="1">
    <location>
        <begin position="83"/>
        <end position="103"/>
    </location>
</feature>
<comment type="caution">
    <text evidence="2">The sequence shown here is derived from an EMBL/GenBank/DDBJ whole genome shotgun (WGS) entry which is preliminary data.</text>
</comment>
<protein>
    <submittedName>
        <fullName evidence="2">Uncharacterized protein DUF3159</fullName>
    </submittedName>
</protein>
<feature type="transmembrane region" description="Helical" evidence="1">
    <location>
        <begin position="223"/>
        <end position="240"/>
    </location>
</feature>
<feature type="transmembrane region" description="Helical" evidence="1">
    <location>
        <begin position="191"/>
        <end position="211"/>
    </location>
</feature>
<gene>
    <name evidence="2" type="ORF">FHU33_1351</name>
</gene>
<dbReference type="OrthoDB" id="5244221at2"/>
<reference evidence="2 3" key="1">
    <citation type="submission" date="2019-06" db="EMBL/GenBank/DDBJ databases">
        <title>Sequencing the genomes of 1000 actinobacteria strains.</title>
        <authorList>
            <person name="Klenk H.-P."/>
        </authorList>
    </citation>
    <scope>NUCLEOTIDE SEQUENCE [LARGE SCALE GENOMIC DNA]</scope>
    <source>
        <strain evidence="2 3">DSM 46837</strain>
    </source>
</reference>
<dbReference type="Pfam" id="PF11361">
    <property type="entry name" value="DUF3159"/>
    <property type="match status" value="1"/>
</dbReference>